<dbReference type="Proteomes" id="UP000439903">
    <property type="component" value="Unassembled WGS sequence"/>
</dbReference>
<keyword evidence="2" id="KW-0812">Transmembrane</keyword>
<dbReference type="EMBL" id="WTPW01000668">
    <property type="protein sequence ID" value="KAF0489660.1"/>
    <property type="molecule type" value="Genomic_DNA"/>
</dbReference>
<evidence type="ECO:0000256" key="2">
    <source>
        <dbReference type="SAM" id="Phobius"/>
    </source>
</evidence>
<dbReference type="GO" id="GO:0044550">
    <property type="term" value="P:secondary metabolite biosynthetic process"/>
    <property type="evidence" value="ECO:0007669"/>
    <property type="project" value="TreeGrafter"/>
</dbReference>
<dbReference type="Gene3D" id="1.10.1200.10">
    <property type="entry name" value="ACP-like"/>
    <property type="match status" value="1"/>
</dbReference>
<feature type="domain" description="Carrier" evidence="3">
    <location>
        <begin position="356"/>
        <end position="406"/>
    </location>
</feature>
<evidence type="ECO:0000313" key="4">
    <source>
        <dbReference type="EMBL" id="KAF0489660.1"/>
    </source>
</evidence>
<protein>
    <submittedName>
        <fullName evidence="4">D-alanine-polyphosphoribitol ligase subunit 1</fullName>
    </submittedName>
</protein>
<evidence type="ECO:0000256" key="1">
    <source>
        <dbReference type="ARBA" id="ARBA00022598"/>
    </source>
</evidence>
<organism evidence="4 5">
    <name type="scientific">Gigaspora margarita</name>
    <dbReference type="NCBI Taxonomy" id="4874"/>
    <lineage>
        <taxon>Eukaryota</taxon>
        <taxon>Fungi</taxon>
        <taxon>Fungi incertae sedis</taxon>
        <taxon>Mucoromycota</taxon>
        <taxon>Glomeromycotina</taxon>
        <taxon>Glomeromycetes</taxon>
        <taxon>Diversisporales</taxon>
        <taxon>Gigasporaceae</taxon>
        <taxon>Gigaspora</taxon>
    </lineage>
</organism>
<dbReference type="Pfam" id="PF00550">
    <property type="entry name" value="PP-binding"/>
    <property type="match status" value="1"/>
</dbReference>
<dbReference type="InterPro" id="IPR045851">
    <property type="entry name" value="AMP-bd_C_sf"/>
</dbReference>
<gene>
    <name evidence="4" type="ORF">F8M41_022024</name>
</gene>
<feature type="transmembrane region" description="Helical" evidence="2">
    <location>
        <begin position="134"/>
        <end position="153"/>
    </location>
</feature>
<keyword evidence="1 4" id="KW-0436">Ligase</keyword>
<feature type="transmembrane region" description="Helical" evidence="2">
    <location>
        <begin position="45"/>
        <end position="62"/>
    </location>
</feature>
<keyword evidence="2" id="KW-1133">Transmembrane helix</keyword>
<dbReference type="Pfam" id="PF00501">
    <property type="entry name" value="AMP-binding"/>
    <property type="match status" value="2"/>
</dbReference>
<evidence type="ECO:0000313" key="5">
    <source>
        <dbReference type="Proteomes" id="UP000439903"/>
    </source>
</evidence>
<dbReference type="AlphaFoldDB" id="A0A8H4AFR5"/>
<comment type="caution">
    <text evidence="4">The sequence shown here is derived from an EMBL/GenBank/DDBJ whole genome shotgun (WGS) entry which is preliminary data.</text>
</comment>
<sequence length="406" mass="46804">MRELGLSITYEQLDKKSNQITRYLIQIGVKIETLVVIHLNQDMYMISWILGIIKTGSIYVSINKTYPAERKNYIIKDSEVLYFITDEECNDWVKNFFGSTVKPKGVLIEHKNVTSLLMDPRYDYFKYKDSGIRVLQVLFIAFDTLLIGWAMAITNGSTICFAKNPKFLVGNYLLDVIKCNKIEAMNVVPSILATISPNNCSPTLKYLEVGKEVLPNKLVNIWKNHLKKFFNSYGPIETEHFIFHPKLQKHLYHTGDQGCILEDSKIIYLGRFNHQVKLRGLRIELFEVEAVILNHKVIQNKLNKTIVKFQILNIIPVDNLPCTDNGKTNYAKVKNIIPKLLKKTIESEIPRPQPKSSNVFLISHLQTIWQDILALKEKPDINTNFFDLGGHSLLLLQLQKKIQLQI</sequence>
<dbReference type="PROSITE" id="PS50075">
    <property type="entry name" value="CARRIER"/>
    <property type="match status" value="1"/>
</dbReference>
<keyword evidence="5" id="KW-1185">Reference proteome</keyword>
<evidence type="ECO:0000259" key="3">
    <source>
        <dbReference type="PROSITE" id="PS50075"/>
    </source>
</evidence>
<dbReference type="GO" id="GO:0031177">
    <property type="term" value="F:phosphopantetheine binding"/>
    <property type="evidence" value="ECO:0007669"/>
    <property type="project" value="TreeGrafter"/>
</dbReference>
<dbReference type="InterPro" id="IPR036736">
    <property type="entry name" value="ACP-like_sf"/>
</dbReference>
<dbReference type="SUPFAM" id="SSF47336">
    <property type="entry name" value="ACP-like"/>
    <property type="match status" value="1"/>
</dbReference>
<dbReference type="GO" id="GO:0005737">
    <property type="term" value="C:cytoplasm"/>
    <property type="evidence" value="ECO:0007669"/>
    <property type="project" value="TreeGrafter"/>
</dbReference>
<dbReference type="InterPro" id="IPR000873">
    <property type="entry name" value="AMP-dep_synth/lig_dom"/>
</dbReference>
<dbReference type="InterPro" id="IPR009081">
    <property type="entry name" value="PP-bd_ACP"/>
</dbReference>
<dbReference type="Gene3D" id="3.40.50.980">
    <property type="match status" value="3"/>
</dbReference>
<accession>A0A8H4AFR5</accession>
<keyword evidence="2" id="KW-0472">Membrane</keyword>
<reference evidence="4 5" key="1">
    <citation type="journal article" date="2019" name="Environ. Microbiol.">
        <title>At the nexus of three kingdoms: the genome of the mycorrhizal fungus Gigaspora margarita provides insights into plant, endobacterial and fungal interactions.</title>
        <authorList>
            <person name="Venice F."/>
            <person name="Ghignone S."/>
            <person name="Salvioli di Fossalunga A."/>
            <person name="Amselem J."/>
            <person name="Novero M."/>
            <person name="Xianan X."/>
            <person name="Sedzielewska Toro K."/>
            <person name="Morin E."/>
            <person name="Lipzen A."/>
            <person name="Grigoriev I.V."/>
            <person name="Henrissat B."/>
            <person name="Martin F.M."/>
            <person name="Bonfante P."/>
        </authorList>
    </citation>
    <scope>NUCLEOTIDE SEQUENCE [LARGE SCALE GENOMIC DNA]</scope>
    <source>
        <strain evidence="4 5">BEG34</strain>
    </source>
</reference>
<dbReference type="PANTHER" id="PTHR45527">
    <property type="entry name" value="NONRIBOSOMAL PEPTIDE SYNTHETASE"/>
    <property type="match status" value="1"/>
</dbReference>
<dbReference type="Gene3D" id="3.30.300.30">
    <property type="match status" value="1"/>
</dbReference>
<proteinExistence type="predicted"/>
<dbReference type="GO" id="GO:0043041">
    <property type="term" value="P:amino acid activation for nonribosomal peptide biosynthetic process"/>
    <property type="evidence" value="ECO:0007669"/>
    <property type="project" value="TreeGrafter"/>
</dbReference>
<name>A0A8H4AFR5_GIGMA</name>
<dbReference type="OrthoDB" id="329835at2759"/>
<dbReference type="SUPFAM" id="SSF56801">
    <property type="entry name" value="Acetyl-CoA synthetase-like"/>
    <property type="match status" value="1"/>
</dbReference>
<dbReference type="GO" id="GO:0016874">
    <property type="term" value="F:ligase activity"/>
    <property type="evidence" value="ECO:0007669"/>
    <property type="project" value="UniProtKB-KW"/>
</dbReference>
<dbReference type="PANTHER" id="PTHR45527:SF1">
    <property type="entry name" value="FATTY ACID SYNTHASE"/>
    <property type="match status" value="1"/>
</dbReference>